<organism evidence="3 4">
    <name type="scientific">Waltera intestinalis</name>
    <dbReference type="NCBI Taxonomy" id="2606635"/>
    <lineage>
        <taxon>Bacteria</taxon>
        <taxon>Bacillati</taxon>
        <taxon>Bacillota</taxon>
        <taxon>Clostridia</taxon>
        <taxon>Lachnospirales</taxon>
        <taxon>Lachnospiraceae</taxon>
        <taxon>Waltera</taxon>
    </lineage>
</organism>
<dbReference type="EMBL" id="VUMU01000010">
    <property type="protein sequence ID" value="MST58377.1"/>
    <property type="molecule type" value="Genomic_DNA"/>
</dbReference>
<keyword evidence="2" id="KW-0472">Membrane</keyword>
<sequence>MNDAIAMMFSILIVMFGYLVFKILTDQSQPTTTSTGKRSKKKGTGKPVIKNNWNMRPLDTKDPADKDLRYEDFVESSWKEIEK</sequence>
<dbReference type="AlphaFoldDB" id="A0A6L5YL40"/>
<feature type="region of interest" description="Disordered" evidence="1">
    <location>
        <begin position="28"/>
        <end position="64"/>
    </location>
</feature>
<protein>
    <submittedName>
        <fullName evidence="3">Uncharacterized protein</fullName>
    </submittedName>
</protein>
<reference evidence="3 4" key="1">
    <citation type="submission" date="2019-08" db="EMBL/GenBank/DDBJ databases">
        <title>In-depth cultivation of the pig gut microbiome towards novel bacterial diversity and tailored functional studies.</title>
        <authorList>
            <person name="Wylensek D."/>
            <person name="Hitch T.C.A."/>
            <person name="Clavel T."/>
        </authorList>
    </citation>
    <scope>NUCLEOTIDE SEQUENCE [LARGE SCALE GENOMIC DNA]</scope>
    <source>
        <strain evidence="3 4">WCA3-601-WT-6H</strain>
    </source>
</reference>
<evidence type="ECO:0000313" key="3">
    <source>
        <dbReference type="EMBL" id="MST58377.1"/>
    </source>
</evidence>
<dbReference type="RefSeq" id="WP_154496554.1">
    <property type="nucleotide sequence ID" value="NZ_VUMU01000010.1"/>
</dbReference>
<keyword evidence="2" id="KW-0812">Transmembrane</keyword>
<name>A0A6L5YL40_9FIRM</name>
<evidence type="ECO:0000313" key="4">
    <source>
        <dbReference type="Proteomes" id="UP000476055"/>
    </source>
</evidence>
<proteinExistence type="predicted"/>
<evidence type="ECO:0000256" key="2">
    <source>
        <dbReference type="SAM" id="Phobius"/>
    </source>
</evidence>
<dbReference type="Proteomes" id="UP000476055">
    <property type="component" value="Unassembled WGS sequence"/>
</dbReference>
<accession>A0A6L5YL40</accession>
<evidence type="ECO:0000256" key="1">
    <source>
        <dbReference type="SAM" id="MobiDB-lite"/>
    </source>
</evidence>
<keyword evidence="2" id="KW-1133">Transmembrane helix</keyword>
<keyword evidence="4" id="KW-1185">Reference proteome</keyword>
<feature type="transmembrane region" description="Helical" evidence="2">
    <location>
        <begin position="6"/>
        <end position="24"/>
    </location>
</feature>
<gene>
    <name evidence="3" type="ORF">FYJ59_09020</name>
</gene>
<comment type="caution">
    <text evidence="3">The sequence shown here is derived from an EMBL/GenBank/DDBJ whole genome shotgun (WGS) entry which is preliminary data.</text>
</comment>